<dbReference type="AlphaFoldDB" id="V4M9G0"/>
<organism evidence="3 4">
    <name type="scientific">Eutrema salsugineum</name>
    <name type="common">Saltwater cress</name>
    <name type="synonym">Sisymbrium salsugineum</name>
    <dbReference type="NCBI Taxonomy" id="72664"/>
    <lineage>
        <taxon>Eukaryota</taxon>
        <taxon>Viridiplantae</taxon>
        <taxon>Streptophyta</taxon>
        <taxon>Embryophyta</taxon>
        <taxon>Tracheophyta</taxon>
        <taxon>Spermatophyta</taxon>
        <taxon>Magnoliopsida</taxon>
        <taxon>eudicotyledons</taxon>
        <taxon>Gunneridae</taxon>
        <taxon>Pentapetalae</taxon>
        <taxon>rosids</taxon>
        <taxon>malvids</taxon>
        <taxon>Brassicales</taxon>
        <taxon>Brassicaceae</taxon>
        <taxon>Eutremeae</taxon>
        <taxon>Eutrema</taxon>
    </lineage>
</organism>
<dbReference type="Gene3D" id="1.20.120.1190">
    <property type="match status" value="1"/>
</dbReference>
<dbReference type="Gramene" id="ESQ48999">
    <property type="protein sequence ID" value="ESQ48999"/>
    <property type="gene ID" value="EUTSA_v10021429mg"/>
</dbReference>
<dbReference type="OMA" id="PDSCLEF"/>
<proteinExistence type="predicted"/>
<dbReference type="EMBL" id="KI517408">
    <property type="protein sequence ID" value="ESQ48999.1"/>
    <property type="molecule type" value="Genomic_DNA"/>
</dbReference>
<dbReference type="KEGG" id="eus:EUTSA_v10021429mg"/>
<evidence type="ECO:0000313" key="3">
    <source>
        <dbReference type="EMBL" id="ESQ49003.1"/>
    </source>
</evidence>
<dbReference type="eggNOG" id="KOG1490">
    <property type="taxonomic scope" value="Eukaryota"/>
</dbReference>
<name>V4M9G0_EUTSA</name>
<dbReference type="Proteomes" id="UP000030689">
    <property type="component" value="Unassembled WGS sequence"/>
</dbReference>
<accession>V4M9G0</accession>
<dbReference type="InterPro" id="IPR041623">
    <property type="entry name" value="NOG1_N"/>
</dbReference>
<feature type="domain" description="NOG1 N-terminal helical" evidence="1">
    <location>
        <begin position="8"/>
        <end position="161"/>
    </location>
</feature>
<dbReference type="Gramene" id="ESQ49003">
    <property type="protein sequence ID" value="ESQ49003"/>
    <property type="gene ID" value="EUTSA_v10021432mg"/>
</dbReference>
<dbReference type="Pfam" id="PF17835">
    <property type="entry name" value="NOG1_N"/>
    <property type="match status" value="1"/>
</dbReference>
<reference evidence="3 4" key="1">
    <citation type="journal article" date="2013" name="Front. Plant Sci.">
        <title>The Reference Genome of the Halophytic Plant Eutrema salsugineum.</title>
        <authorList>
            <person name="Yang R."/>
            <person name="Jarvis D.E."/>
            <person name="Chen H."/>
            <person name="Beilstein M.A."/>
            <person name="Grimwood J."/>
            <person name="Jenkins J."/>
            <person name="Shu S."/>
            <person name="Prochnik S."/>
            <person name="Xin M."/>
            <person name="Ma C."/>
            <person name="Schmutz J."/>
            <person name="Wing R.A."/>
            <person name="Mitchell-Olds T."/>
            <person name="Schumaker K.S."/>
            <person name="Wang X."/>
        </authorList>
    </citation>
    <scope>NUCLEOTIDE SEQUENCE [LARGE SCALE GENOMIC DNA]</scope>
</reference>
<evidence type="ECO:0000313" key="4">
    <source>
        <dbReference type="Proteomes" id="UP000030689"/>
    </source>
</evidence>
<dbReference type="OrthoDB" id="1023584at2759"/>
<protein>
    <recommendedName>
        <fullName evidence="1">NOG1 N-terminal helical domain-containing protein</fullName>
    </recommendedName>
</protein>
<keyword evidence="4" id="KW-1185">Reference proteome</keyword>
<dbReference type="EMBL" id="KI517408">
    <property type="protein sequence ID" value="ESQ49003.1"/>
    <property type="molecule type" value="Genomic_DNA"/>
</dbReference>
<dbReference type="STRING" id="72664.V4M9G0"/>
<gene>
    <name evidence="2" type="ORF">EUTSA_v10021429mg</name>
    <name evidence="3" type="ORF">EUTSA_v10021432mg</name>
</gene>
<sequence>MEEEKKSFKKMTSVFPKKEDFDEIILGVEQYYKIRPVVPKFKRSFRRHYAEKVRDARNLMLDKLILYSNELPTDYNDELLYQRFQPFHCILARDQLRRAVQVIGQMASYFIRLLKKDECDSLDQCKRLKVTALGCMYTVAMRCLPSLAFLDRIRQYMANLEDDENASTATATATLTIKTDQDVLAEERCTVPNYFDAHKLDGFVDPETMSWLWELESKHGALLQDDVQVMSSMEALVI</sequence>
<dbReference type="EMBL" id="KI517408">
    <property type="protein sequence ID" value="ESQ49002.1"/>
    <property type="molecule type" value="Genomic_DNA"/>
</dbReference>
<evidence type="ECO:0000259" key="1">
    <source>
        <dbReference type="Pfam" id="PF17835"/>
    </source>
</evidence>
<evidence type="ECO:0000313" key="2">
    <source>
        <dbReference type="EMBL" id="ESQ48999.1"/>
    </source>
</evidence>
<dbReference type="Gramene" id="ESQ49002">
    <property type="protein sequence ID" value="ESQ49002"/>
    <property type="gene ID" value="EUTSA_v10021432mg"/>
</dbReference>
<dbReference type="KEGG" id="eus:EUTSA_v10021432mg"/>